<sequence>MSQCPQQTETQKDDIITCGMDPAQVSTPHSSQTLPLSASSSDTTSSASSFFSKGHSTRSGSNASSIASSPAVRDSLDIYNSSKRHLTDVKEEPLELQDAEMMEAAGSHSGDEQIISTVQSPAPPSTANLPSVAHYDFNENETAESPISAASSFKKRRSGDSPVSGVANRIGTRFPSFSRQWKSKNGGSPKLSIITHTDTTRSRTNSVSSQLVSPALSVISKHESLLCSSPGQAGPEENSTEARSASVNIEEANAYFGQDEGQATTPLLPPIMMEISPFNMPVHSPLQSPTVAETPSSTSCATPSGTPQLPPQLPCLPSPPLSTKPSIASIRQRSRAGTVVPSSEIPPLQMLGEGDDDQWSVKLGHANFTIQPEPYLPKVFDMETFKQLRENWDQARHSYAKHLARTGEHYGTTSKTYLLTEEKWASIDATWQKNTANMTDAIGPLVARSSSGEADGSDSSCSTNVLEQPPTRVIVPRINDATGKFPDMGDEDIVGPMAVGPSRAATMQQLVEPTVQNGLSKKRNFLKFISDFLGRGVGSGLRT</sequence>
<gene>
    <name evidence="2" type="ORF">GJ744_012161</name>
</gene>
<accession>A0A8H7AFJ9</accession>
<proteinExistence type="predicted"/>
<evidence type="ECO:0000313" key="3">
    <source>
        <dbReference type="Proteomes" id="UP000606974"/>
    </source>
</evidence>
<feature type="compositionally biased region" description="Pro residues" evidence="1">
    <location>
        <begin position="308"/>
        <end position="319"/>
    </location>
</feature>
<protein>
    <recommendedName>
        <fullName evidence="4">Only prolin and serin are matching in the corresponding protein</fullName>
    </recommendedName>
</protein>
<feature type="region of interest" description="Disordered" evidence="1">
    <location>
        <begin position="1"/>
        <end position="73"/>
    </location>
</feature>
<feature type="compositionally biased region" description="Polar residues" evidence="1">
    <location>
        <begin position="285"/>
        <end position="306"/>
    </location>
</feature>
<evidence type="ECO:0000313" key="2">
    <source>
        <dbReference type="EMBL" id="KAF7506181.1"/>
    </source>
</evidence>
<name>A0A8H7AFJ9_9EURO</name>
<dbReference type="EMBL" id="JAACFV010000092">
    <property type="protein sequence ID" value="KAF7506181.1"/>
    <property type="molecule type" value="Genomic_DNA"/>
</dbReference>
<comment type="caution">
    <text evidence="2">The sequence shown here is derived from an EMBL/GenBank/DDBJ whole genome shotgun (WGS) entry which is preliminary data.</text>
</comment>
<feature type="region of interest" description="Disordered" evidence="1">
    <location>
        <begin position="331"/>
        <end position="351"/>
    </location>
</feature>
<organism evidence="2 3">
    <name type="scientific">Endocarpon pusillum</name>
    <dbReference type="NCBI Taxonomy" id="364733"/>
    <lineage>
        <taxon>Eukaryota</taxon>
        <taxon>Fungi</taxon>
        <taxon>Dikarya</taxon>
        <taxon>Ascomycota</taxon>
        <taxon>Pezizomycotina</taxon>
        <taxon>Eurotiomycetes</taxon>
        <taxon>Chaetothyriomycetidae</taxon>
        <taxon>Verrucariales</taxon>
        <taxon>Verrucariaceae</taxon>
        <taxon>Endocarpon</taxon>
    </lineage>
</organism>
<feature type="region of interest" description="Disordered" evidence="1">
    <location>
        <begin position="143"/>
        <end position="168"/>
    </location>
</feature>
<evidence type="ECO:0000256" key="1">
    <source>
        <dbReference type="SAM" id="MobiDB-lite"/>
    </source>
</evidence>
<keyword evidence="3" id="KW-1185">Reference proteome</keyword>
<dbReference type="OrthoDB" id="3882058at2759"/>
<evidence type="ECO:0008006" key="4">
    <source>
        <dbReference type="Google" id="ProtNLM"/>
    </source>
</evidence>
<dbReference type="AlphaFoldDB" id="A0A8H7AFJ9"/>
<reference evidence="2" key="1">
    <citation type="submission" date="2020-02" db="EMBL/GenBank/DDBJ databases">
        <authorList>
            <person name="Palmer J.M."/>
        </authorList>
    </citation>
    <scope>NUCLEOTIDE SEQUENCE</scope>
    <source>
        <strain evidence="2">EPUS1.4</strain>
        <tissue evidence="2">Thallus</tissue>
    </source>
</reference>
<dbReference type="Proteomes" id="UP000606974">
    <property type="component" value="Unassembled WGS sequence"/>
</dbReference>
<feature type="region of interest" description="Disordered" evidence="1">
    <location>
        <begin position="285"/>
        <end position="319"/>
    </location>
</feature>
<feature type="compositionally biased region" description="Low complexity" evidence="1">
    <location>
        <begin position="30"/>
        <end position="71"/>
    </location>
</feature>